<dbReference type="GO" id="GO:0004930">
    <property type="term" value="F:G protein-coupled receptor activity"/>
    <property type="evidence" value="ECO:0007669"/>
    <property type="project" value="UniProtKB-KW"/>
</dbReference>
<evidence type="ECO:0000256" key="3">
    <source>
        <dbReference type="ARBA" id="ARBA00022692"/>
    </source>
</evidence>
<feature type="transmembrane region" description="Helical" evidence="7">
    <location>
        <begin position="18"/>
        <end position="41"/>
    </location>
</feature>
<keyword evidence="6" id="KW-0297">G-protein coupled receptor</keyword>
<dbReference type="PANTHER" id="PTHR22750">
    <property type="entry name" value="G-PROTEIN COUPLED RECEPTOR"/>
    <property type="match status" value="1"/>
</dbReference>
<dbReference type="OrthoDB" id="5978374at2759"/>
<dbReference type="Pfam" id="PF00001">
    <property type="entry name" value="7tm_1"/>
    <property type="match status" value="2"/>
</dbReference>
<feature type="domain" description="G-protein coupled receptors family 1 profile" evidence="8">
    <location>
        <begin position="35"/>
        <end position="266"/>
    </location>
</feature>
<comment type="caution">
    <text evidence="9">The sequence shown here is derived from an EMBL/GenBank/DDBJ whole genome shotgun (WGS) entry which is preliminary data.</text>
</comment>
<dbReference type="InterPro" id="IPR000276">
    <property type="entry name" value="GPCR_Rhodpsn"/>
</dbReference>
<keyword evidence="2" id="KW-1003">Cell membrane</keyword>
<gene>
    <name evidence="9" type="ORF">pdam_00011827</name>
</gene>
<keyword evidence="4 7" id="KW-1133">Transmembrane helix</keyword>
<evidence type="ECO:0000256" key="2">
    <source>
        <dbReference type="ARBA" id="ARBA00022475"/>
    </source>
</evidence>
<evidence type="ECO:0000313" key="10">
    <source>
        <dbReference type="Proteomes" id="UP000275408"/>
    </source>
</evidence>
<sequence>MGHVPDNRGNHSHFENLVFINCVINIPFMFISIIGNTLVLAAILRTPSLRSPFMIFLCSLVVSDLLVGYIIQPLYITNELTENFLLKQVSSIMSYSVCGVSIAAMTAISIDRFLALHYHMRYSNLITTQRAKFISVFLWFNTILTSFLALWSMYIFLICAPVIVAILLIVSMYCYIRIYRIVLQHRFQIHAQQQAVASLDNNLSSNQESKNTALNTFIYYLAMILCYMPLFISLIALQIPNISYSEAWKFTDTVAFMNSAVNPVLYCWRHRELRKAVVKTARKYQSKP</sequence>
<dbReference type="Gene3D" id="1.20.1070.10">
    <property type="entry name" value="Rhodopsin 7-helix transmembrane proteins"/>
    <property type="match status" value="1"/>
</dbReference>
<keyword evidence="6" id="KW-0675">Receptor</keyword>
<dbReference type="GO" id="GO:0005886">
    <property type="term" value="C:plasma membrane"/>
    <property type="evidence" value="ECO:0007669"/>
    <property type="project" value="UniProtKB-SubCell"/>
</dbReference>
<dbReference type="PROSITE" id="PS00237">
    <property type="entry name" value="G_PROTEIN_RECEP_F1_1"/>
    <property type="match status" value="1"/>
</dbReference>
<accession>A0A3M6TAH0</accession>
<keyword evidence="10" id="KW-1185">Reference proteome</keyword>
<evidence type="ECO:0000256" key="4">
    <source>
        <dbReference type="ARBA" id="ARBA00022989"/>
    </source>
</evidence>
<proteinExistence type="inferred from homology"/>
<feature type="transmembrane region" description="Helical" evidence="7">
    <location>
        <begin position="155"/>
        <end position="176"/>
    </location>
</feature>
<feature type="transmembrane region" description="Helical" evidence="7">
    <location>
        <begin position="53"/>
        <end position="72"/>
    </location>
</feature>
<evidence type="ECO:0000256" key="5">
    <source>
        <dbReference type="ARBA" id="ARBA00023136"/>
    </source>
</evidence>
<organism evidence="9 10">
    <name type="scientific">Pocillopora damicornis</name>
    <name type="common">Cauliflower coral</name>
    <name type="synonym">Millepora damicornis</name>
    <dbReference type="NCBI Taxonomy" id="46731"/>
    <lineage>
        <taxon>Eukaryota</taxon>
        <taxon>Metazoa</taxon>
        <taxon>Cnidaria</taxon>
        <taxon>Anthozoa</taxon>
        <taxon>Hexacorallia</taxon>
        <taxon>Scleractinia</taxon>
        <taxon>Astrocoeniina</taxon>
        <taxon>Pocilloporidae</taxon>
        <taxon>Pocillopora</taxon>
    </lineage>
</organism>
<evidence type="ECO:0000259" key="8">
    <source>
        <dbReference type="PROSITE" id="PS50262"/>
    </source>
</evidence>
<dbReference type="STRING" id="46731.A0A3M6TAH0"/>
<name>A0A3M6TAH0_POCDA</name>
<dbReference type="EMBL" id="RCHS01004016">
    <property type="protein sequence ID" value="RMX38392.1"/>
    <property type="molecule type" value="Genomic_DNA"/>
</dbReference>
<dbReference type="CDD" id="cd00637">
    <property type="entry name" value="7tm_classA_rhodopsin-like"/>
    <property type="match status" value="1"/>
</dbReference>
<evidence type="ECO:0000256" key="1">
    <source>
        <dbReference type="ARBA" id="ARBA00004651"/>
    </source>
</evidence>
<comment type="similarity">
    <text evidence="6">Belongs to the G-protein coupled receptor 1 family.</text>
</comment>
<dbReference type="PROSITE" id="PS50262">
    <property type="entry name" value="G_PROTEIN_RECEP_F1_2"/>
    <property type="match status" value="1"/>
</dbReference>
<keyword evidence="6" id="KW-0807">Transducer</keyword>
<comment type="subcellular location">
    <subcellularLocation>
        <location evidence="1">Cell membrane</location>
        <topology evidence="1">Multi-pass membrane protein</topology>
    </subcellularLocation>
</comment>
<reference evidence="9 10" key="1">
    <citation type="journal article" date="2018" name="Sci. Rep.">
        <title>Comparative analysis of the Pocillopora damicornis genome highlights role of immune system in coral evolution.</title>
        <authorList>
            <person name="Cunning R."/>
            <person name="Bay R.A."/>
            <person name="Gillette P."/>
            <person name="Baker A.C."/>
            <person name="Traylor-Knowles N."/>
        </authorList>
    </citation>
    <scope>NUCLEOTIDE SEQUENCE [LARGE SCALE GENOMIC DNA]</scope>
    <source>
        <strain evidence="9">RSMAS</strain>
        <tissue evidence="9">Whole animal</tissue>
    </source>
</reference>
<evidence type="ECO:0000256" key="7">
    <source>
        <dbReference type="SAM" id="Phobius"/>
    </source>
</evidence>
<keyword evidence="3 6" id="KW-0812">Transmembrane</keyword>
<evidence type="ECO:0000256" key="6">
    <source>
        <dbReference type="RuleBase" id="RU000688"/>
    </source>
</evidence>
<protein>
    <recommendedName>
        <fullName evidence="8">G-protein coupled receptors family 1 profile domain-containing protein</fullName>
    </recommendedName>
</protein>
<evidence type="ECO:0000313" key="9">
    <source>
        <dbReference type="EMBL" id="RMX38392.1"/>
    </source>
</evidence>
<dbReference type="SUPFAM" id="SSF81321">
    <property type="entry name" value="Family A G protein-coupled receptor-like"/>
    <property type="match status" value="1"/>
</dbReference>
<feature type="transmembrane region" description="Helical" evidence="7">
    <location>
        <begin position="92"/>
        <end position="110"/>
    </location>
</feature>
<dbReference type="InterPro" id="IPR017452">
    <property type="entry name" value="GPCR_Rhodpsn_7TM"/>
</dbReference>
<keyword evidence="5 7" id="KW-0472">Membrane</keyword>
<dbReference type="SMART" id="SM01381">
    <property type="entry name" value="7TM_GPCR_Srsx"/>
    <property type="match status" value="1"/>
</dbReference>
<dbReference type="AlphaFoldDB" id="A0A3M6TAH0"/>
<dbReference type="Proteomes" id="UP000275408">
    <property type="component" value="Unassembled WGS sequence"/>
</dbReference>
<dbReference type="PRINTS" id="PR00237">
    <property type="entry name" value="GPCRRHODOPSN"/>
</dbReference>
<feature type="transmembrane region" description="Helical" evidence="7">
    <location>
        <begin position="131"/>
        <end position="149"/>
    </location>
</feature>
<feature type="transmembrane region" description="Helical" evidence="7">
    <location>
        <begin position="217"/>
        <end position="239"/>
    </location>
</feature>